<accession>F2U905</accession>
<dbReference type="EMBL" id="GL832965">
    <property type="protein sequence ID" value="EGD73208.1"/>
    <property type="molecule type" value="Genomic_DNA"/>
</dbReference>
<feature type="transmembrane region" description="Helical" evidence="1">
    <location>
        <begin position="146"/>
        <end position="164"/>
    </location>
</feature>
<dbReference type="Proteomes" id="UP000007799">
    <property type="component" value="Unassembled WGS sequence"/>
</dbReference>
<gene>
    <name evidence="2" type="ORF">PTSG_04922</name>
</gene>
<feature type="transmembrane region" description="Helical" evidence="1">
    <location>
        <begin position="176"/>
        <end position="196"/>
    </location>
</feature>
<dbReference type="RefSeq" id="XP_004994239.1">
    <property type="nucleotide sequence ID" value="XM_004994182.1"/>
</dbReference>
<keyword evidence="1" id="KW-0812">Transmembrane</keyword>
<keyword evidence="1" id="KW-0472">Membrane</keyword>
<reference evidence="2" key="1">
    <citation type="submission" date="2009-08" db="EMBL/GenBank/DDBJ databases">
        <title>Annotation of Salpingoeca rosetta.</title>
        <authorList>
            <consortium name="The Broad Institute Genome Sequencing Platform"/>
            <person name="Russ C."/>
            <person name="Cuomo C."/>
            <person name="Burger G."/>
            <person name="Gray M.W."/>
            <person name="Holland P.W.H."/>
            <person name="King N."/>
            <person name="Lang F.B.F."/>
            <person name="Roger A.J."/>
            <person name="Ruiz-Trillo I."/>
            <person name="Young S.K."/>
            <person name="Zeng Q."/>
            <person name="Gargeya S."/>
            <person name="Alvarado L."/>
            <person name="Berlin A."/>
            <person name="Chapman S.B."/>
            <person name="Chen Z."/>
            <person name="Freedman E."/>
            <person name="Gellesch M."/>
            <person name="Goldberg J."/>
            <person name="Griggs A."/>
            <person name="Gujja S."/>
            <person name="Heilman E."/>
            <person name="Heiman D."/>
            <person name="Howarth C."/>
            <person name="Mehta T."/>
            <person name="Neiman D."/>
            <person name="Pearson M."/>
            <person name="Roberts A."/>
            <person name="Saif S."/>
            <person name="Shea T."/>
            <person name="Shenoy N."/>
            <person name="Sisk P."/>
            <person name="Stolte C."/>
            <person name="Sykes S."/>
            <person name="White J."/>
            <person name="Yandava C."/>
            <person name="Haas B."/>
            <person name="Nusbaum C."/>
            <person name="Birren B."/>
        </authorList>
    </citation>
    <scope>NUCLEOTIDE SEQUENCE [LARGE SCALE GENOMIC DNA]</scope>
    <source>
        <strain evidence="2">ATCC 50818</strain>
    </source>
</reference>
<feature type="transmembrane region" description="Helical" evidence="1">
    <location>
        <begin position="216"/>
        <end position="239"/>
    </location>
</feature>
<evidence type="ECO:0000256" key="1">
    <source>
        <dbReference type="SAM" id="Phobius"/>
    </source>
</evidence>
<evidence type="ECO:0000313" key="3">
    <source>
        <dbReference type="Proteomes" id="UP000007799"/>
    </source>
</evidence>
<proteinExistence type="predicted"/>
<dbReference type="KEGG" id="sre:PTSG_04922"/>
<evidence type="ECO:0000313" key="2">
    <source>
        <dbReference type="EMBL" id="EGD73208.1"/>
    </source>
</evidence>
<protein>
    <submittedName>
        <fullName evidence="2">Uncharacterized protein</fullName>
    </submittedName>
</protein>
<dbReference type="AlphaFoldDB" id="F2U905"/>
<name>F2U905_SALR5</name>
<sequence>MPRAKSRPRQRARRNRGRTNRWKLAAHHKEDLMAALAITNKVIEALMTLLAIYLLTELHAIPLGCRFFDCLQVWVEKGGQDEPDFFARPCSIQRELCHFSYGRPDLWREDAMAGELSLELNQTYGAVAAYCQCLLERRDFPIFCDFNLSRAVFFIYGLLLVALMEATSTVKGLRHYSLRALGIFMVVVLYMSIYIYFNAAQSTCDSFELMVSLRVINAICYSSFFILAVSGLLELHFWVRAFRKGKTEELLLDLQSNKAIAN</sequence>
<dbReference type="GeneID" id="16074818"/>
<keyword evidence="3" id="KW-1185">Reference proteome</keyword>
<dbReference type="InParanoid" id="F2U905"/>
<keyword evidence="1" id="KW-1133">Transmembrane helix</keyword>
<organism evidence="3">
    <name type="scientific">Salpingoeca rosetta (strain ATCC 50818 / BSB-021)</name>
    <dbReference type="NCBI Taxonomy" id="946362"/>
    <lineage>
        <taxon>Eukaryota</taxon>
        <taxon>Choanoflagellata</taxon>
        <taxon>Craspedida</taxon>
        <taxon>Salpingoecidae</taxon>
        <taxon>Salpingoeca</taxon>
    </lineage>
</organism>